<evidence type="ECO:0000313" key="3">
    <source>
        <dbReference type="Proteomes" id="UP001556367"/>
    </source>
</evidence>
<feature type="region of interest" description="Disordered" evidence="1">
    <location>
        <begin position="142"/>
        <end position="219"/>
    </location>
</feature>
<evidence type="ECO:0000256" key="1">
    <source>
        <dbReference type="SAM" id="MobiDB-lite"/>
    </source>
</evidence>
<comment type="caution">
    <text evidence="2">The sequence shown here is derived from an EMBL/GenBank/DDBJ whole genome shotgun (WGS) entry which is preliminary data.</text>
</comment>
<dbReference type="Proteomes" id="UP001556367">
    <property type="component" value="Unassembled WGS sequence"/>
</dbReference>
<feature type="compositionally biased region" description="Basic residues" evidence="1">
    <location>
        <begin position="205"/>
        <end position="215"/>
    </location>
</feature>
<sequence length="370" mass="40870">MPEFIPITVDDALSALSKSNLTIFSLLQRVLQAGNTMVPPEIAAQRNDLVQKARDIAEMLIVNGGHLDQWALEYSTETYRREIVSLIQPLSGFHFNGKQACLEKLEAFSIDAMEKSMEKIIPHFFKLLGIILDADLDRRRSKPAGAEDADSEESDSSSGESENGRTETFASSNSEGGNDDEMGYDGESEGDGMEIDGAPRQQPAAKKKRRKRRTQNRSMRNAALLKIKRVLVAAIIGNSANERFNALQCVVGFFCDSKCVPEAVVELLSHMGVSVSTTTVHNMVTSLVKSAKLRLQTLPRSNIAYDNFDMDFKVAQPTPGNTGFHWSATSATFIPLRSAEPEDVKFTKELHATSPYNKDLDLNDPSCYLD</sequence>
<feature type="compositionally biased region" description="Acidic residues" evidence="1">
    <location>
        <begin position="177"/>
        <end position="194"/>
    </location>
</feature>
<gene>
    <name evidence="2" type="ORF">HGRIS_006811</name>
</gene>
<feature type="compositionally biased region" description="Polar residues" evidence="1">
    <location>
        <begin position="166"/>
        <end position="176"/>
    </location>
</feature>
<name>A0ABR3JBN7_9AGAR</name>
<evidence type="ECO:0000313" key="2">
    <source>
        <dbReference type="EMBL" id="KAL0952555.1"/>
    </source>
</evidence>
<dbReference type="EMBL" id="JASNQZ010000010">
    <property type="protein sequence ID" value="KAL0952555.1"/>
    <property type="molecule type" value="Genomic_DNA"/>
</dbReference>
<reference evidence="3" key="1">
    <citation type="submission" date="2024-06" db="EMBL/GenBank/DDBJ databases">
        <title>Multi-omics analyses provide insights into the biosynthesis of the anticancer antibiotic pleurotin in Hohenbuehelia grisea.</title>
        <authorList>
            <person name="Weaver J.A."/>
            <person name="Alberti F."/>
        </authorList>
    </citation>
    <scope>NUCLEOTIDE SEQUENCE [LARGE SCALE GENOMIC DNA]</scope>
    <source>
        <strain evidence="3">T-177</strain>
    </source>
</reference>
<proteinExistence type="predicted"/>
<keyword evidence="3" id="KW-1185">Reference proteome</keyword>
<protein>
    <submittedName>
        <fullName evidence="2">Uncharacterized protein</fullName>
    </submittedName>
</protein>
<accession>A0ABR3JBN7</accession>
<organism evidence="2 3">
    <name type="scientific">Hohenbuehelia grisea</name>
    <dbReference type="NCBI Taxonomy" id="104357"/>
    <lineage>
        <taxon>Eukaryota</taxon>
        <taxon>Fungi</taxon>
        <taxon>Dikarya</taxon>
        <taxon>Basidiomycota</taxon>
        <taxon>Agaricomycotina</taxon>
        <taxon>Agaricomycetes</taxon>
        <taxon>Agaricomycetidae</taxon>
        <taxon>Agaricales</taxon>
        <taxon>Pleurotineae</taxon>
        <taxon>Pleurotaceae</taxon>
        <taxon>Hohenbuehelia</taxon>
    </lineage>
</organism>